<accession>A0AA35LAB0</accession>
<dbReference type="GO" id="GO:0046982">
    <property type="term" value="F:protein heterodimerization activity"/>
    <property type="evidence" value="ECO:0007669"/>
    <property type="project" value="InterPro"/>
</dbReference>
<evidence type="ECO:0000313" key="3">
    <source>
        <dbReference type="Proteomes" id="UP001178461"/>
    </source>
</evidence>
<gene>
    <name evidence="2" type="ORF">PODLI_1B024915</name>
</gene>
<evidence type="ECO:0000313" key="2">
    <source>
        <dbReference type="EMBL" id="CAI5792662.1"/>
    </source>
</evidence>
<dbReference type="InterPro" id="IPR029387">
    <property type="entry name" value="OSTbeta"/>
</dbReference>
<protein>
    <submittedName>
        <fullName evidence="2">Organic solute transporter subunit beta</fullName>
    </submittedName>
</protein>
<keyword evidence="1" id="KW-0472">Membrane</keyword>
<proteinExistence type="predicted"/>
<keyword evidence="3" id="KW-1185">Reference proteome</keyword>
<dbReference type="GO" id="GO:0022857">
    <property type="term" value="F:transmembrane transporter activity"/>
    <property type="evidence" value="ECO:0007669"/>
    <property type="project" value="InterPro"/>
</dbReference>
<dbReference type="Pfam" id="PF15048">
    <property type="entry name" value="OSTbeta"/>
    <property type="match status" value="1"/>
</dbReference>
<feature type="transmembrane region" description="Helical" evidence="1">
    <location>
        <begin position="30"/>
        <end position="47"/>
    </location>
</feature>
<organism evidence="2 3">
    <name type="scientific">Podarcis lilfordi</name>
    <name type="common">Lilford's wall lizard</name>
    <dbReference type="NCBI Taxonomy" id="74358"/>
    <lineage>
        <taxon>Eukaryota</taxon>
        <taxon>Metazoa</taxon>
        <taxon>Chordata</taxon>
        <taxon>Craniata</taxon>
        <taxon>Vertebrata</taxon>
        <taxon>Euteleostomi</taxon>
        <taxon>Lepidosauria</taxon>
        <taxon>Squamata</taxon>
        <taxon>Bifurcata</taxon>
        <taxon>Unidentata</taxon>
        <taxon>Episquamata</taxon>
        <taxon>Laterata</taxon>
        <taxon>Lacertibaenia</taxon>
        <taxon>Lacertidae</taxon>
        <taxon>Podarcis</taxon>
    </lineage>
</organism>
<keyword evidence="1" id="KW-1133">Transmembrane helix</keyword>
<reference evidence="2" key="1">
    <citation type="submission" date="2022-12" db="EMBL/GenBank/DDBJ databases">
        <authorList>
            <person name="Alioto T."/>
            <person name="Alioto T."/>
            <person name="Gomez Garrido J."/>
        </authorList>
    </citation>
    <scope>NUCLEOTIDE SEQUENCE</scope>
</reference>
<dbReference type="Proteomes" id="UP001178461">
    <property type="component" value="Chromosome 14"/>
</dbReference>
<name>A0AA35LAB0_9SAUR</name>
<dbReference type="AlphaFoldDB" id="A0AA35LAB0"/>
<dbReference type="GO" id="GO:0015721">
    <property type="term" value="P:bile acid and bile salt transport"/>
    <property type="evidence" value="ECO:0007669"/>
    <property type="project" value="InterPro"/>
</dbReference>
<keyword evidence="1" id="KW-0812">Transmembrane</keyword>
<dbReference type="InterPro" id="IPR052678">
    <property type="entry name" value="OST-beta_subunit"/>
</dbReference>
<sequence length="199" mass="22286">MFLVSNLSAQRAYFLVLFEDPLKEDWKSSCAIMNTFWAILCFVVYAVNTDLSGHSALAMSSPHAQDPPEISGKAETEEMPSAMLQELLWFFRREESTTWNYCILGLSVLVLLVGIVLLWKRIAANRAQKIALMHQEGYVAGQPDETEMKQAFVPLKEDNNSGSPPENFLPKGENAGQVTIHWKDGNVTTMFADVPEEDA</sequence>
<dbReference type="EMBL" id="OX395139">
    <property type="protein sequence ID" value="CAI5792662.1"/>
    <property type="molecule type" value="Genomic_DNA"/>
</dbReference>
<dbReference type="GO" id="GO:0005886">
    <property type="term" value="C:plasma membrane"/>
    <property type="evidence" value="ECO:0007669"/>
    <property type="project" value="InterPro"/>
</dbReference>
<feature type="transmembrane region" description="Helical" evidence="1">
    <location>
        <begin position="98"/>
        <end position="119"/>
    </location>
</feature>
<evidence type="ECO:0000256" key="1">
    <source>
        <dbReference type="SAM" id="Phobius"/>
    </source>
</evidence>
<dbReference type="PANTHER" id="PTHR36129">
    <property type="entry name" value="ORGANIC SOLUTE TRANSPORTER SUBUNIT BETA-RELATED"/>
    <property type="match status" value="1"/>
</dbReference>
<dbReference type="PANTHER" id="PTHR36129:SF2">
    <property type="entry name" value="RICIN B LECTIN DOMAIN-CONTAINING PROTEIN"/>
    <property type="match status" value="1"/>
</dbReference>